<organism evidence="1">
    <name type="scientific">viral metagenome</name>
    <dbReference type="NCBI Taxonomy" id="1070528"/>
    <lineage>
        <taxon>unclassified sequences</taxon>
        <taxon>metagenomes</taxon>
        <taxon>organismal metagenomes</taxon>
    </lineage>
</organism>
<reference evidence="1" key="1">
    <citation type="journal article" date="2020" name="Nature">
        <title>Giant virus diversity and host interactions through global metagenomics.</title>
        <authorList>
            <person name="Schulz F."/>
            <person name="Roux S."/>
            <person name="Paez-Espino D."/>
            <person name="Jungbluth S."/>
            <person name="Walsh D.A."/>
            <person name="Denef V.J."/>
            <person name="McMahon K.D."/>
            <person name="Konstantinidis K.T."/>
            <person name="Eloe-Fadrosh E.A."/>
            <person name="Kyrpides N.C."/>
            <person name="Woyke T."/>
        </authorList>
    </citation>
    <scope>NUCLEOTIDE SEQUENCE</scope>
    <source>
        <strain evidence="1">GVMAG-M-3300018416-45</strain>
    </source>
</reference>
<protein>
    <submittedName>
        <fullName evidence="1">Uncharacterized protein</fullName>
    </submittedName>
</protein>
<proteinExistence type="predicted"/>
<dbReference type="AlphaFoldDB" id="A0A6C0BTH7"/>
<evidence type="ECO:0000313" key="1">
    <source>
        <dbReference type="EMBL" id="QHS94718.1"/>
    </source>
</evidence>
<accession>A0A6C0BTH7</accession>
<name>A0A6C0BTH7_9ZZZZ</name>
<dbReference type="EMBL" id="MN739230">
    <property type="protein sequence ID" value="QHS94718.1"/>
    <property type="molecule type" value="Genomic_DNA"/>
</dbReference>
<sequence>MDRPVILWRYGEPMERSYSKPVKVPERIESALQHGEDSRNVNHNDTCRNREMSVTNYIEFGGIATNPFFSDTKFSDVVSKQDDFMRGRQKKI</sequence>